<accession>A0A2K3PG97</accession>
<dbReference type="InterPro" id="IPR015300">
    <property type="entry name" value="DNA-bd_pseudobarrel_sf"/>
</dbReference>
<dbReference type="Gene3D" id="2.40.330.10">
    <property type="entry name" value="DNA-binding pseudobarrel domain"/>
    <property type="match status" value="1"/>
</dbReference>
<dbReference type="ExpressionAtlas" id="A0A2K3PG97">
    <property type="expression patterns" value="baseline"/>
</dbReference>
<evidence type="ECO:0000256" key="1">
    <source>
        <dbReference type="ARBA" id="ARBA00004123"/>
    </source>
</evidence>
<proteinExistence type="predicted"/>
<evidence type="ECO:0000313" key="7">
    <source>
        <dbReference type="EMBL" id="PNY14316.1"/>
    </source>
</evidence>
<evidence type="ECO:0000256" key="5">
    <source>
        <dbReference type="ARBA" id="ARBA00023242"/>
    </source>
</evidence>
<evidence type="ECO:0000256" key="4">
    <source>
        <dbReference type="ARBA" id="ARBA00023163"/>
    </source>
</evidence>
<gene>
    <name evidence="7" type="ORF">L195_g010995</name>
</gene>
<organism evidence="7 8">
    <name type="scientific">Trifolium pratense</name>
    <name type="common">Red clover</name>
    <dbReference type="NCBI Taxonomy" id="57577"/>
    <lineage>
        <taxon>Eukaryota</taxon>
        <taxon>Viridiplantae</taxon>
        <taxon>Streptophyta</taxon>
        <taxon>Embryophyta</taxon>
        <taxon>Tracheophyta</taxon>
        <taxon>Spermatophyta</taxon>
        <taxon>Magnoliopsida</taxon>
        <taxon>eudicotyledons</taxon>
        <taxon>Gunneridae</taxon>
        <taxon>Pentapetalae</taxon>
        <taxon>rosids</taxon>
        <taxon>fabids</taxon>
        <taxon>Fabales</taxon>
        <taxon>Fabaceae</taxon>
        <taxon>Papilionoideae</taxon>
        <taxon>50 kb inversion clade</taxon>
        <taxon>NPAAA clade</taxon>
        <taxon>Hologalegina</taxon>
        <taxon>IRL clade</taxon>
        <taxon>Trifolieae</taxon>
        <taxon>Trifolium</taxon>
    </lineage>
</organism>
<evidence type="ECO:0000256" key="2">
    <source>
        <dbReference type="ARBA" id="ARBA00023015"/>
    </source>
</evidence>
<dbReference type="PROSITE" id="PS50863">
    <property type="entry name" value="B3"/>
    <property type="match status" value="1"/>
</dbReference>
<evidence type="ECO:0000313" key="8">
    <source>
        <dbReference type="Proteomes" id="UP000236291"/>
    </source>
</evidence>
<dbReference type="AlphaFoldDB" id="A0A2K3PG97"/>
<evidence type="ECO:0000259" key="6">
    <source>
        <dbReference type="PROSITE" id="PS50863"/>
    </source>
</evidence>
<keyword evidence="5" id="KW-0539">Nucleus</keyword>
<dbReference type="SUPFAM" id="SSF101936">
    <property type="entry name" value="DNA-binding pseudobarrel domain"/>
    <property type="match status" value="1"/>
</dbReference>
<comment type="subcellular location">
    <subcellularLocation>
        <location evidence="1">Nucleus</location>
    </subcellularLocation>
</comment>
<sequence length="194" mass="22907">MVGSYGTNNHMEFKKMNLLKSFNMLLQYVADDEIAENPQQFDQQPILAENSANSDENINDPAFHENEENNDESLYKWELTVSKAYASRTKSQVLHFPPKTAQFVLRDKEYLIIDTPHQLSDIRCTIKTYARKNKDKRRKNIVEKYLTKGWYNWVLANKLNKGDKLIFELQRGSNILHVDIVRFKNYQDFMTCFL</sequence>
<protein>
    <recommendedName>
        <fullName evidence="6">TF-B3 domain-containing protein</fullName>
    </recommendedName>
</protein>
<evidence type="ECO:0000256" key="3">
    <source>
        <dbReference type="ARBA" id="ARBA00023125"/>
    </source>
</evidence>
<reference evidence="7 8" key="2">
    <citation type="journal article" date="2017" name="Front. Plant Sci.">
        <title>Gene Classification and Mining of Molecular Markers Useful in Red Clover (Trifolium pratense) Breeding.</title>
        <authorList>
            <person name="Istvanek J."/>
            <person name="Dluhosova J."/>
            <person name="Dluhos P."/>
            <person name="Patkova L."/>
            <person name="Nedelnik J."/>
            <person name="Repkova J."/>
        </authorList>
    </citation>
    <scope>NUCLEOTIDE SEQUENCE [LARGE SCALE GENOMIC DNA]</scope>
    <source>
        <strain evidence="8">cv. Tatra</strain>
        <tissue evidence="7">Young leaves</tissue>
    </source>
</reference>
<dbReference type="EMBL" id="ASHM01006754">
    <property type="protein sequence ID" value="PNY14316.1"/>
    <property type="molecule type" value="Genomic_DNA"/>
</dbReference>
<dbReference type="CDD" id="cd10017">
    <property type="entry name" value="B3_DNA"/>
    <property type="match status" value="1"/>
</dbReference>
<dbReference type="GO" id="GO:0003677">
    <property type="term" value="F:DNA binding"/>
    <property type="evidence" value="ECO:0007669"/>
    <property type="project" value="UniProtKB-KW"/>
</dbReference>
<reference evidence="7 8" key="1">
    <citation type="journal article" date="2014" name="Am. J. Bot.">
        <title>Genome assembly and annotation for red clover (Trifolium pratense; Fabaceae).</title>
        <authorList>
            <person name="Istvanek J."/>
            <person name="Jaros M."/>
            <person name="Krenek A."/>
            <person name="Repkova J."/>
        </authorList>
    </citation>
    <scope>NUCLEOTIDE SEQUENCE [LARGE SCALE GENOMIC DNA]</scope>
    <source>
        <strain evidence="8">cv. Tatra</strain>
        <tissue evidence="7">Young leaves</tissue>
    </source>
</reference>
<comment type="caution">
    <text evidence="7">The sequence shown here is derived from an EMBL/GenBank/DDBJ whole genome shotgun (WGS) entry which is preliminary data.</text>
</comment>
<keyword evidence="3" id="KW-0238">DNA-binding</keyword>
<keyword evidence="4" id="KW-0804">Transcription</keyword>
<dbReference type="InterPro" id="IPR003340">
    <property type="entry name" value="B3_DNA-bd"/>
</dbReference>
<name>A0A2K3PG97_TRIPR</name>
<dbReference type="GO" id="GO:0005634">
    <property type="term" value="C:nucleus"/>
    <property type="evidence" value="ECO:0007669"/>
    <property type="project" value="UniProtKB-SubCell"/>
</dbReference>
<feature type="domain" description="TF-B3" evidence="6">
    <location>
        <begin position="145"/>
        <end position="184"/>
    </location>
</feature>
<keyword evidence="2" id="KW-0805">Transcription regulation</keyword>
<dbReference type="Proteomes" id="UP000236291">
    <property type="component" value="Unassembled WGS sequence"/>
</dbReference>